<dbReference type="EMBL" id="JBFOLK010000275">
    <property type="protein sequence ID" value="KAL2454791.1"/>
    <property type="molecule type" value="Genomic_DNA"/>
</dbReference>
<comment type="caution">
    <text evidence="1">The sequence shown here is derived from an EMBL/GenBank/DDBJ whole genome shotgun (WGS) entry which is preliminary data.</text>
</comment>
<dbReference type="AlphaFoldDB" id="A0ABD1NT49"/>
<accession>A0ABD1NT49</accession>
<evidence type="ECO:0000313" key="2">
    <source>
        <dbReference type="Proteomes" id="UP001604336"/>
    </source>
</evidence>
<evidence type="ECO:0000313" key="1">
    <source>
        <dbReference type="EMBL" id="KAL2454791.1"/>
    </source>
</evidence>
<proteinExistence type="predicted"/>
<gene>
    <name evidence="1" type="ORF">Adt_47705</name>
</gene>
<dbReference type="Proteomes" id="UP001604336">
    <property type="component" value="Unassembled WGS sequence"/>
</dbReference>
<sequence>MATVSVYKYCSLLWEKAAKKSTFEELVPLATVNSTQLGSKNESLRSKVDSLMVNEVVAFKAKLQAVTKKVERARLKVAMVEIEKNEVITVRMEERIMAAKSSIVVVNLDYDAMVIENEKLLAEAQMKCKGPR</sequence>
<reference evidence="2" key="1">
    <citation type="submission" date="2024-07" db="EMBL/GenBank/DDBJ databases">
        <title>Two chromosome-level genome assemblies of Korean endemic species Abeliophyllum distichum and Forsythia ovata (Oleaceae).</title>
        <authorList>
            <person name="Jang H."/>
        </authorList>
    </citation>
    <scope>NUCLEOTIDE SEQUENCE [LARGE SCALE GENOMIC DNA]</scope>
</reference>
<name>A0ABD1NT49_9LAMI</name>
<protein>
    <submittedName>
        <fullName evidence="1">Uncharacterized protein</fullName>
    </submittedName>
</protein>
<keyword evidence="2" id="KW-1185">Reference proteome</keyword>
<organism evidence="1 2">
    <name type="scientific">Abeliophyllum distichum</name>
    <dbReference type="NCBI Taxonomy" id="126358"/>
    <lineage>
        <taxon>Eukaryota</taxon>
        <taxon>Viridiplantae</taxon>
        <taxon>Streptophyta</taxon>
        <taxon>Embryophyta</taxon>
        <taxon>Tracheophyta</taxon>
        <taxon>Spermatophyta</taxon>
        <taxon>Magnoliopsida</taxon>
        <taxon>eudicotyledons</taxon>
        <taxon>Gunneridae</taxon>
        <taxon>Pentapetalae</taxon>
        <taxon>asterids</taxon>
        <taxon>lamiids</taxon>
        <taxon>Lamiales</taxon>
        <taxon>Oleaceae</taxon>
        <taxon>Forsythieae</taxon>
        <taxon>Abeliophyllum</taxon>
    </lineage>
</organism>